<accession>A0AAN7Z928</accession>
<evidence type="ECO:0000313" key="1">
    <source>
        <dbReference type="EMBL" id="KAK5635147.1"/>
    </source>
</evidence>
<comment type="caution">
    <text evidence="1">The sequence shown here is derived from an EMBL/GenBank/DDBJ whole genome shotgun (WGS) entry which is preliminary data.</text>
</comment>
<protein>
    <submittedName>
        <fullName evidence="1">Uncharacterized protein</fullName>
    </submittedName>
</protein>
<gene>
    <name evidence="1" type="ORF">RRF57_010859</name>
</gene>
<dbReference type="AlphaFoldDB" id="A0AAN7Z928"/>
<reference evidence="1 2" key="1">
    <citation type="submission" date="2023-10" db="EMBL/GenBank/DDBJ databases">
        <title>Draft genome sequence of Xylaria bambusicola isolate GMP-LS, the root and basal stem rot pathogen of sugarcane in Indonesia.</title>
        <authorList>
            <person name="Selvaraj P."/>
            <person name="Muralishankar V."/>
            <person name="Muruganantham S."/>
            <person name="Sp S."/>
            <person name="Haryani S."/>
            <person name="Lau K.J.X."/>
            <person name="Naqvi N.I."/>
        </authorList>
    </citation>
    <scope>NUCLEOTIDE SEQUENCE [LARGE SCALE GENOMIC DNA]</scope>
    <source>
        <strain evidence="1">GMP-LS</strain>
    </source>
</reference>
<keyword evidence="2" id="KW-1185">Reference proteome</keyword>
<organism evidence="1 2">
    <name type="scientific">Xylaria bambusicola</name>
    <dbReference type="NCBI Taxonomy" id="326684"/>
    <lineage>
        <taxon>Eukaryota</taxon>
        <taxon>Fungi</taxon>
        <taxon>Dikarya</taxon>
        <taxon>Ascomycota</taxon>
        <taxon>Pezizomycotina</taxon>
        <taxon>Sordariomycetes</taxon>
        <taxon>Xylariomycetidae</taxon>
        <taxon>Xylariales</taxon>
        <taxon>Xylariaceae</taxon>
        <taxon>Xylaria</taxon>
    </lineage>
</organism>
<dbReference type="EMBL" id="JAWHQM010000049">
    <property type="protein sequence ID" value="KAK5635147.1"/>
    <property type="molecule type" value="Genomic_DNA"/>
</dbReference>
<sequence length="81" mass="8771">MAQACSHQEAVDGVRALLGLITQAYAFREQETTAKESNDETDFEDLGTVKSQDDLEDLFSSNTASQIHLLAAVTKAIINLA</sequence>
<dbReference type="Proteomes" id="UP001305414">
    <property type="component" value="Unassembled WGS sequence"/>
</dbReference>
<evidence type="ECO:0000313" key="2">
    <source>
        <dbReference type="Proteomes" id="UP001305414"/>
    </source>
</evidence>
<proteinExistence type="predicted"/>
<name>A0AAN7Z928_9PEZI</name>